<dbReference type="GO" id="GO:0008643">
    <property type="term" value="P:carbohydrate transport"/>
    <property type="evidence" value="ECO:0007669"/>
    <property type="project" value="InterPro"/>
</dbReference>
<dbReference type="Gene3D" id="1.20.1250.20">
    <property type="entry name" value="MFS general substrate transporter like domains"/>
    <property type="match status" value="2"/>
</dbReference>
<accession>A0A229VX17</accession>
<feature type="transmembrane region" description="Helical" evidence="1">
    <location>
        <begin position="292"/>
        <end position="311"/>
    </location>
</feature>
<dbReference type="CDD" id="cd17332">
    <property type="entry name" value="MFS_MelB_like"/>
    <property type="match status" value="1"/>
</dbReference>
<keyword evidence="1" id="KW-0472">Membrane</keyword>
<feature type="transmembrane region" description="Helical" evidence="1">
    <location>
        <begin position="258"/>
        <end position="280"/>
    </location>
</feature>
<gene>
    <name evidence="2" type="ORF">Tam10B_1642</name>
</gene>
<dbReference type="SUPFAM" id="SSF103473">
    <property type="entry name" value="MFS general substrate transporter"/>
    <property type="match status" value="1"/>
</dbReference>
<dbReference type="RefSeq" id="WP_093960783.1">
    <property type="nucleotide sequence ID" value="NZ_NEWD01000021.1"/>
</dbReference>
<feature type="transmembrane region" description="Helical" evidence="1">
    <location>
        <begin position="96"/>
        <end position="114"/>
    </location>
</feature>
<dbReference type="Proteomes" id="UP000215433">
    <property type="component" value="Unassembled WGS sequence"/>
</dbReference>
<dbReference type="InterPro" id="IPR036259">
    <property type="entry name" value="MFS_trans_sf"/>
</dbReference>
<feature type="transmembrane region" description="Helical" evidence="1">
    <location>
        <begin position="31"/>
        <end position="53"/>
    </location>
</feature>
<dbReference type="GO" id="GO:0005886">
    <property type="term" value="C:plasma membrane"/>
    <property type="evidence" value="ECO:0007669"/>
    <property type="project" value="TreeGrafter"/>
</dbReference>
<feature type="transmembrane region" description="Helical" evidence="1">
    <location>
        <begin position="120"/>
        <end position="140"/>
    </location>
</feature>
<feature type="transmembrane region" description="Helical" evidence="1">
    <location>
        <begin position="389"/>
        <end position="413"/>
    </location>
</feature>
<feature type="transmembrane region" description="Helical" evidence="1">
    <location>
        <begin position="318"/>
        <end position="336"/>
    </location>
</feature>
<organism evidence="2 3">
    <name type="scientific">Bifidobacterium vansinderenii</name>
    <dbReference type="NCBI Taxonomy" id="1984871"/>
    <lineage>
        <taxon>Bacteria</taxon>
        <taxon>Bacillati</taxon>
        <taxon>Actinomycetota</taxon>
        <taxon>Actinomycetes</taxon>
        <taxon>Bifidobacteriales</taxon>
        <taxon>Bifidobacteriaceae</taxon>
        <taxon>Bifidobacterium</taxon>
    </lineage>
</organism>
<protein>
    <submittedName>
        <fullName evidence="2">MFS transporter</fullName>
    </submittedName>
</protein>
<keyword evidence="1" id="KW-1133">Transmembrane helix</keyword>
<sequence>MADNNNHIPSVYRPRKITVARAIGYGMPDMMGGGAFTLIGAWLLFFWTTYAGLTAMEAASILAIARVADAVISLFMGAITDNLYRFKIGKKFGRRHFFLLIGSPLMLEFILLWITGLNYWYYLISYVLFELVAAMVLIPWETLPTEMTEDYNKRTMLSTARLVISSGSSFLATFLPGQLFKIFGEDNPMSYTFNAIVFAVIYMVSVFIAYKTTWERQITPEMAAKLEAKAKEGAGRTFGEQLKAYIATVKLRTFRKHLIVYLCTFTAKDTFNAVFAYFVVSVLGLSAGVSSGVLSLNIIGLPLTILVGYLLVKFSPRWVWCVGIVVELVALVGFWVLSGTSMNDLTMWLYVVGLVYNIGLGAVIATPWNVFPMIPDLDELVSGEHHEGLYASVMTFVRKSTVAVATFVVGLVLTEGGYVEGQIEQSVGTQHTITGILVFGTGALLLVALLTAVTFRLNKTTHTVVKDELNRLRNGGHKDDAPKETRELIEKLTGTKWEHIWATNPNQ</sequence>
<feature type="transmembrane region" description="Helical" evidence="1">
    <location>
        <begin position="433"/>
        <end position="453"/>
    </location>
</feature>
<dbReference type="PANTHER" id="PTHR11328">
    <property type="entry name" value="MAJOR FACILITATOR SUPERFAMILY DOMAIN-CONTAINING PROTEIN"/>
    <property type="match status" value="1"/>
</dbReference>
<feature type="transmembrane region" description="Helical" evidence="1">
    <location>
        <begin position="348"/>
        <end position="368"/>
    </location>
</feature>
<feature type="transmembrane region" description="Helical" evidence="1">
    <location>
        <begin position="160"/>
        <end position="179"/>
    </location>
</feature>
<feature type="transmembrane region" description="Helical" evidence="1">
    <location>
        <begin position="191"/>
        <end position="210"/>
    </location>
</feature>
<dbReference type="InterPro" id="IPR039672">
    <property type="entry name" value="MFS_2"/>
</dbReference>
<keyword evidence="1" id="KW-0812">Transmembrane</keyword>
<keyword evidence="3" id="KW-1185">Reference proteome</keyword>
<feature type="transmembrane region" description="Helical" evidence="1">
    <location>
        <begin position="59"/>
        <end position="84"/>
    </location>
</feature>
<evidence type="ECO:0000256" key="1">
    <source>
        <dbReference type="SAM" id="Phobius"/>
    </source>
</evidence>
<proteinExistence type="predicted"/>
<dbReference type="AlphaFoldDB" id="A0A229VX17"/>
<dbReference type="Pfam" id="PF13347">
    <property type="entry name" value="MFS_2"/>
    <property type="match status" value="1"/>
</dbReference>
<dbReference type="GO" id="GO:0015293">
    <property type="term" value="F:symporter activity"/>
    <property type="evidence" value="ECO:0007669"/>
    <property type="project" value="InterPro"/>
</dbReference>
<evidence type="ECO:0000313" key="2">
    <source>
        <dbReference type="EMBL" id="OXN00168.1"/>
    </source>
</evidence>
<comment type="caution">
    <text evidence="2">The sequence shown here is derived from an EMBL/GenBank/DDBJ whole genome shotgun (WGS) entry which is preliminary data.</text>
</comment>
<reference evidence="2 3" key="1">
    <citation type="submission" date="2017-05" db="EMBL/GenBank/DDBJ databases">
        <title>Bifidobacterium vansinderenii sp. nov.</title>
        <authorList>
            <person name="Lugli G.A."/>
            <person name="Duranti S."/>
            <person name="Mangifesta M."/>
        </authorList>
    </citation>
    <scope>NUCLEOTIDE SEQUENCE [LARGE SCALE GENOMIC DNA]</scope>
    <source>
        <strain evidence="2 3">Tam10B</strain>
    </source>
</reference>
<name>A0A229VX17_9BIFI</name>
<dbReference type="OrthoDB" id="3717977at2"/>
<dbReference type="EMBL" id="NEWD01000021">
    <property type="protein sequence ID" value="OXN00168.1"/>
    <property type="molecule type" value="Genomic_DNA"/>
</dbReference>
<dbReference type="PANTHER" id="PTHR11328:SF24">
    <property type="entry name" value="MAJOR FACILITATOR SUPERFAMILY (MFS) PROFILE DOMAIN-CONTAINING PROTEIN"/>
    <property type="match status" value="1"/>
</dbReference>
<evidence type="ECO:0000313" key="3">
    <source>
        <dbReference type="Proteomes" id="UP000215433"/>
    </source>
</evidence>